<keyword evidence="3 5" id="KW-1133">Transmembrane helix</keyword>
<evidence type="ECO:0000259" key="6">
    <source>
        <dbReference type="Pfam" id="PF13515"/>
    </source>
</evidence>
<feature type="transmembrane region" description="Helical" evidence="5">
    <location>
        <begin position="138"/>
        <end position="157"/>
    </location>
</feature>
<dbReference type="OrthoDB" id="3214226at2"/>
<evidence type="ECO:0000256" key="2">
    <source>
        <dbReference type="ARBA" id="ARBA00022692"/>
    </source>
</evidence>
<dbReference type="AlphaFoldDB" id="A0A0F5JUQ2"/>
<reference evidence="7 8" key="1">
    <citation type="submission" date="2015-03" db="EMBL/GenBank/DDBJ databases">
        <title>Draft Genome Sequence of Burkholderia andropogonis type strain ICMP2807, isolated from Sorghum bicolor.</title>
        <authorList>
            <person name="Lopes-Santos L."/>
            <person name="Castro D.B."/>
            <person name="Ottoboni L.M."/>
            <person name="Park D."/>
            <person name="Weirc B.S."/>
            <person name="Destefano S.A."/>
        </authorList>
    </citation>
    <scope>NUCLEOTIDE SEQUENCE [LARGE SCALE GENOMIC DNA]</scope>
    <source>
        <strain evidence="7 8">ICMP2807</strain>
    </source>
</reference>
<feature type="transmembrane region" description="Helical" evidence="5">
    <location>
        <begin position="88"/>
        <end position="106"/>
    </location>
</feature>
<keyword evidence="2 5" id="KW-0812">Transmembrane</keyword>
<comment type="caution">
    <text evidence="7">The sequence shown here is derived from an EMBL/GenBank/DDBJ whole genome shotgun (WGS) entry which is preliminary data.</text>
</comment>
<accession>A0A0F5JUQ2</accession>
<evidence type="ECO:0000313" key="8">
    <source>
        <dbReference type="Proteomes" id="UP000033618"/>
    </source>
</evidence>
<dbReference type="RefSeq" id="WP_046154135.1">
    <property type="nucleotide sequence ID" value="NZ_CADFGU010000015.1"/>
</dbReference>
<dbReference type="GO" id="GO:0016020">
    <property type="term" value="C:membrane"/>
    <property type="evidence" value="ECO:0007669"/>
    <property type="project" value="UniProtKB-SubCell"/>
</dbReference>
<dbReference type="Pfam" id="PF13515">
    <property type="entry name" value="FUSC_2"/>
    <property type="match status" value="1"/>
</dbReference>
<proteinExistence type="predicted"/>
<feature type="transmembrane region" description="Helical" evidence="5">
    <location>
        <begin position="53"/>
        <end position="72"/>
    </location>
</feature>
<keyword evidence="8" id="KW-1185">Reference proteome</keyword>
<dbReference type="PATRIC" id="fig|28092.6.peg.5483"/>
<evidence type="ECO:0000256" key="4">
    <source>
        <dbReference type="ARBA" id="ARBA00023136"/>
    </source>
</evidence>
<feature type="transmembrane region" description="Helical" evidence="5">
    <location>
        <begin position="163"/>
        <end position="184"/>
    </location>
</feature>
<evidence type="ECO:0000256" key="3">
    <source>
        <dbReference type="ARBA" id="ARBA00022989"/>
    </source>
</evidence>
<protein>
    <recommendedName>
        <fullName evidence="6">Integral membrane bound transporter domain-containing protein</fullName>
    </recommendedName>
</protein>
<evidence type="ECO:0000256" key="5">
    <source>
        <dbReference type="SAM" id="Phobius"/>
    </source>
</evidence>
<name>A0A0F5JUQ2_9BURK</name>
<sequence length="412" mass="43881">MINAAALGTLRHVRVDELNSTPALAHLRYGLVSVTAAATTAALTVPTLHYLGLPIPMAGVGVLFGMVCPLFLRDSTQHNGAEHDHRTRWWHTLFILYGTTCIAWLAGALMNYSVVTAGIGFLAIFFVGLLLQNWGPRAIGAALNALVAYYLGIYLHPDADHTALALAVSLVGLAVVMMTCRWIWPIRAPSARSIGDAGAPDNSSIPVTSWREMHASLCWSPAVRGMGAAVLAIAVGHSLSPERWCWAVISVFVVFMGTRSRTDALRRGLQRLGGTVAGVLASALLVTWIGHSLWFDCLLMALCVGGWAYHILHAYARGVFFITILVALVYASLGFAMTPLLEVRLLEVVAGCLCAFATALIPGSAFFTRTNVTTMGDTPAGKTVNVCAAAVTAVAEDRGGIEPVRPGFFPAD</sequence>
<dbReference type="Proteomes" id="UP000033618">
    <property type="component" value="Unassembled WGS sequence"/>
</dbReference>
<comment type="subcellular location">
    <subcellularLocation>
        <location evidence="1">Membrane</location>
        <topology evidence="1">Multi-pass membrane protein</topology>
    </subcellularLocation>
</comment>
<feature type="transmembrane region" description="Helical" evidence="5">
    <location>
        <begin position="293"/>
        <end position="312"/>
    </location>
</feature>
<feature type="transmembrane region" description="Helical" evidence="5">
    <location>
        <begin position="269"/>
        <end position="287"/>
    </location>
</feature>
<evidence type="ECO:0000256" key="1">
    <source>
        <dbReference type="ARBA" id="ARBA00004141"/>
    </source>
</evidence>
<keyword evidence="4 5" id="KW-0472">Membrane</keyword>
<feature type="transmembrane region" description="Helical" evidence="5">
    <location>
        <begin position="319"/>
        <end position="336"/>
    </location>
</feature>
<organism evidence="7 8">
    <name type="scientific">Robbsia andropogonis</name>
    <dbReference type="NCBI Taxonomy" id="28092"/>
    <lineage>
        <taxon>Bacteria</taxon>
        <taxon>Pseudomonadati</taxon>
        <taxon>Pseudomonadota</taxon>
        <taxon>Betaproteobacteria</taxon>
        <taxon>Burkholderiales</taxon>
        <taxon>Burkholderiaceae</taxon>
        <taxon>Robbsia</taxon>
    </lineage>
</organism>
<dbReference type="InterPro" id="IPR049453">
    <property type="entry name" value="Memb_transporter_dom"/>
</dbReference>
<feature type="transmembrane region" description="Helical" evidence="5">
    <location>
        <begin position="112"/>
        <end position="131"/>
    </location>
</feature>
<feature type="domain" description="Integral membrane bound transporter" evidence="6">
    <location>
        <begin position="231"/>
        <end position="357"/>
    </location>
</feature>
<gene>
    <name evidence="7" type="ORF">WM40_23340</name>
</gene>
<dbReference type="EMBL" id="LAQU01000044">
    <property type="protein sequence ID" value="KKB61405.1"/>
    <property type="molecule type" value="Genomic_DNA"/>
</dbReference>
<feature type="transmembrane region" description="Helical" evidence="5">
    <location>
        <begin position="348"/>
        <end position="367"/>
    </location>
</feature>
<dbReference type="STRING" id="28092.WM40_23340"/>
<evidence type="ECO:0000313" key="7">
    <source>
        <dbReference type="EMBL" id="KKB61405.1"/>
    </source>
</evidence>